<dbReference type="EMBL" id="JAIQ01000146">
    <property type="protein sequence ID" value="KLD97558.1"/>
    <property type="molecule type" value="Genomic_DNA"/>
</dbReference>
<proteinExistence type="predicted"/>
<keyword evidence="4 6" id="KW-0472">Membrane</keyword>
<dbReference type="InterPro" id="IPR029095">
    <property type="entry name" value="NarX-like_N"/>
</dbReference>
<feature type="coiled-coil region" evidence="5">
    <location>
        <begin position="256"/>
        <end position="325"/>
    </location>
</feature>
<reference evidence="8 9" key="1">
    <citation type="submission" date="2014-01" db="EMBL/GenBank/DDBJ databases">
        <title>Development of a Comparative Genomic Fingerprinting Assay for High Resolution Genotyping of Arcobacter butzleri.</title>
        <authorList>
            <person name="Webb A.L."/>
            <person name="Inglis G.D."/>
            <person name="Kruczkiewicz P."/>
            <person name="Selinger L.B."/>
            <person name="Taboada E.N."/>
        </authorList>
    </citation>
    <scope>NUCLEOTIDE SEQUENCE [LARGE SCALE GENOMIC DNA]</scope>
    <source>
        <strain evidence="8 9">L348</strain>
    </source>
</reference>
<evidence type="ECO:0000256" key="6">
    <source>
        <dbReference type="SAM" id="Phobius"/>
    </source>
</evidence>
<name>A0A0G9JTE2_9BACT</name>
<keyword evidence="3 6" id="KW-1133">Transmembrane helix</keyword>
<dbReference type="Proteomes" id="UP000035514">
    <property type="component" value="Unassembled WGS sequence"/>
</dbReference>
<evidence type="ECO:0000256" key="3">
    <source>
        <dbReference type="ARBA" id="ARBA00022989"/>
    </source>
</evidence>
<evidence type="ECO:0000313" key="9">
    <source>
        <dbReference type="Proteomes" id="UP000035514"/>
    </source>
</evidence>
<comment type="caution">
    <text evidence="8">The sequence shown here is derived from an EMBL/GenBank/DDBJ whole genome shotgun (WGS) entry which is preliminary data.</text>
</comment>
<feature type="transmembrane region" description="Helical" evidence="6">
    <location>
        <begin position="178"/>
        <end position="196"/>
    </location>
</feature>
<feature type="transmembrane region" description="Helical" evidence="6">
    <location>
        <begin position="12"/>
        <end position="31"/>
    </location>
</feature>
<protein>
    <recommendedName>
        <fullName evidence="7">NarX-like N-terminal domain-containing protein</fullName>
    </recommendedName>
</protein>
<evidence type="ECO:0000256" key="4">
    <source>
        <dbReference type="ARBA" id="ARBA00023136"/>
    </source>
</evidence>
<gene>
    <name evidence="8" type="ORF">AA20_10700</name>
</gene>
<organism evidence="8 9">
    <name type="scientific">Aliarcobacter butzleri L348</name>
    <dbReference type="NCBI Taxonomy" id="1447256"/>
    <lineage>
        <taxon>Bacteria</taxon>
        <taxon>Pseudomonadati</taxon>
        <taxon>Campylobacterota</taxon>
        <taxon>Epsilonproteobacteria</taxon>
        <taxon>Campylobacterales</taxon>
        <taxon>Arcobacteraceae</taxon>
        <taxon>Aliarcobacter</taxon>
    </lineage>
</organism>
<feature type="domain" description="NarX-like N-terminal" evidence="7">
    <location>
        <begin position="30"/>
        <end position="126"/>
    </location>
</feature>
<keyword evidence="5" id="KW-0175">Coiled coil</keyword>
<dbReference type="Pfam" id="PF13675">
    <property type="entry name" value="PilJ"/>
    <property type="match status" value="1"/>
</dbReference>
<keyword evidence="2 6" id="KW-0812">Transmembrane</keyword>
<evidence type="ECO:0000256" key="1">
    <source>
        <dbReference type="ARBA" id="ARBA00004141"/>
    </source>
</evidence>
<dbReference type="PATRIC" id="fig|1447256.3.peg.2090"/>
<evidence type="ECO:0000313" key="8">
    <source>
        <dbReference type="EMBL" id="KLD97558.1"/>
    </source>
</evidence>
<evidence type="ECO:0000256" key="2">
    <source>
        <dbReference type="ARBA" id="ARBA00022692"/>
    </source>
</evidence>
<sequence length="333" mass="38576">MKKNKISTKIKLIGFLFIVLMISIITTTIYLNDKNKKDALTINIVGKQRMLTQNITKNIFYLYQHKNASMTELDNSTTEFIYNLNTLIQGNKLSKIQEAPTKQIANQLVKVDILWKSFHENIVKFKELLQKSDKDSLQLLDNVVNSIYLTNSTLLNEVDNLVSIYTIYSEEKLNDLQYIQYLFAFLILLLMIYSFIQLRTMEDNVKKFLEESEKIVKQSFDEPLTPIKLEGENEIIEMSKNINCFVDKINSVMSYSTNAIEQSKNASLKLDELNAEFDNILDELTNSPDIAKQLNKSEDIFIQSQEHLINSARRLQDLKKELENIVMSCKVPS</sequence>
<dbReference type="GO" id="GO:0016020">
    <property type="term" value="C:membrane"/>
    <property type="evidence" value="ECO:0007669"/>
    <property type="project" value="UniProtKB-SubCell"/>
</dbReference>
<dbReference type="AlphaFoldDB" id="A0A0G9JTE2"/>
<evidence type="ECO:0000256" key="5">
    <source>
        <dbReference type="SAM" id="Coils"/>
    </source>
</evidence>
<comment type="subcellular location">
    <subcellularLocation>
        <location evidence="1">Membrane</location>
        <topology evidence="1">Multi-pass membrane protein</topology>
    </subcellularLocation>
</comment>
<dbReference type="RefSeq" id="WP_046997232.1">
    <property type="nucleotide sequence ID" value="NZ_JAIQ01000146.1"/>
</dbReference>
<accession>A0A0G9JTE2</accession>
<evidence type="ECO:0000259" key="7">
    <source>
        <dbReference type="Pfam" id="PF13675"/>
    </source>
</evidence>